<dbReference type="EMBL" id="JACCFH010000001">
    <property type="protein sequence ID" value="NYG31345.1"/>
    <property type="molecule type" value="Genomic_DNA"/>
</dbReference>
<comment type="caution">
    <text evidence="8">The sequence shown here is derived from an EMBL/GenBank/DDBJ whole genome shotgun (WGS) entry which is preliminary data.</text>
</comment>
<evidence type="ECO:0000256" key="4">
    <source>
        <dbReference type="ARBA" id="ARBA00023136"/>
    </source>
</evidence>
<dbReference type="InterPro" id="IPR051533">
    <property type="entry name" value="WaaL-like"/>
</dbReference>
<keyword evidence="3 6" id="KW-1133">Transmembrane helix</keyword>
<feature type="transmembrane region" description="Helical" evidence="6">
    <location>
        <begin position="42"/>
        <end position="57"/>
    </location>
</feature>
<feature type="transmembrane region" description="Helical" evidence="6">
    <location>
        <begin position="6"/>
        <end position="30"/>
    </location>
</feature>
<evidence type="ECO:0000313" key="9">
    <source>
        <dbReference type="Proteomes" id="UP000518288"/>
    </source>
</evidence>
<keyword evidence="8" id="KW-0436">Ligase</keyword>
<feature type="transmembrane region" description="Helical" evidence="6">
    <location>
        <begin position="69"/>
        <end position="85"/>
    </location>
</feature>
<dbReference type="RefSeq" id="WP_179632344.1">
    <property type="nucleotide sequence ID" value="NZ_JACCFH010000001.1"/>
</dbReference>
<name>A0A7Y9QTX6_9BURK</name>
<protein>
    <submittedName>
        <fullName evidence="8">O-antigen ligase</fullName>
    </submittedName>
</protein>
<organism evidence="8 9">
    <name type="scientific">Sphaerotilus montanus</name>
    <dbReference type="NCBI Taxonomy" id="522889"/>
    <lineage>
        <taxon>Bacteria</taxon>
        <taxon>Pseudomonadati</taxon>
        <taxon>Pseudomonadota</taxon>
        <taxon>Betaproteobacteria</taxon>
        <taxon>Burkholderiales</taxon>
        <taxon>Sphaerotilaceae</taxon>
        <taxon>Sphaerotilus</taxon>
    </lineage>
</organism>
<sequence>MPSLQLVFQIVAGLGPYFLIAILLAALVGIFLPWGVENPRKWLFLYIIGLALLPFGGNDPSGGGSLYKQITWGLLYVLCTVMIARSRKDSESRDTKFPIELLILYAFLLATIIWSEYKVSSFKRYLLLVGLLLIATISSRISLHSRSFASIIDKPLAFFMFCGVAVAAISPRIAFDSDGALQAFTSHKNTWGQFMCLCSIVFFNNVLARNNRTLNIPLLAASLIVLYLSKSATSMLAFSFSSCCLLLIHGLSSKNMAGKLAVLIVVLTSSVATLVYSIAHGNLPFDALTEMVFKVTDKSTTLTGRTFLWQLMAAEIKYHPWLGTGFGGFWVGLEGAAGVLVRRLDWGPPTQAHSGYIDVVNEVGFAGLAMLCIVLLSHFYRIFALYNAENRQHFSLHFSIFTSFLIINYAESSFIQGTNIWWIIVTCSIVEVYNRTQEPQSNKTNPIKGKKASKSLEYI</sequence>
<proteinExistence type="predicted"/>
<feature type="transmembrane region" description="Helical" evidence="6">
    <location>
        <begin position="155"/>
        <end position="175"/>
    </location>
</feature>
<dbReference type="PANTHER" id="PTHR37422:SF17">
    <property type="entry name" value="O-ANTIGEN LIGASE"/>
    <property type="match status" value="1"/>
</dbReference>
<keyword evidence="9" id="KW-1185">Reference proteome</keyword>
<feature type="transmembrane region" description="Helical" evidence="6">
    <location>
        <begin position="97"/>
        <end position="114"/>
    </location>
</feature>
<reference evidence="8 9" key="1">
    <citation type="submission" date="2020-07" db="EMBL/GenBank/DDBJ databases">
        <title>Genomic Encyclopedia of Archaeal and Bacterial Type Strains, Phase II (KMG-II): from individual species to whole genera.</title>
        <authorList>
            <person name="Goeker M."/>
        </authorList>
    </citation>
    <scope>NUCLEOTIDE SEQUENCE [LARGE SCALE GENOMIC DNA]</scope>
    <source>
        <strain evidence="8 9">DSM 21226</strain>
    </source>
</reference>
<dbReference type="GO" id="GO:0016874">
    <property type="term" value="F:ligase activity"/>
    <property type="evidence" value="ECO:0007669"/>
    <property type="project" value="UniProtKB-KW"/>
</dbReference>
<evidence type="ECO:0000259" key="7">
    <source>
        <dbReference type="Pfam" id="PF04932"/>
    </source>
</evidence>
<keyword evidence="2 6" id="KW-0812">Transmembrane</keyword>
<evidence type="ECO:0000256" key="2">
    <source>
        <dbReference type="ARBA" id="ARBA00022692"/>
    </source>
</evidence>
<dbReference type="Proteomes" id="UP000518288">
    <property type="component" value="Unassembled WGS sequence"/>
</dbReference>
<dbReference type="GO" id="GO:0016020">
    <property type="term" value="C:membrane"/>
    <property type="evidence" value="ECO:0007669"/>
    <property type="project" value="UniProtKB-SubCell"/>
</dbReference>
<evidence type="ECO:0000313" key="8">
    <source>
        <dbReference type="EMBL" id="NYG31345.1"/>
    </source>
</evidence>
<feature type="transmembrane region" description="Helical" evidence="6">
    <location>
        <begin position="126"/>
        <end position="143"/>
    </location>
</feature>
<comment type="subcellular location">
    <subcellularLocation>
        <location evidence="1">Membrane</location>
        <topology evidence="1">Multi-pass membrane protein</topology>
    </subcellularLocation>
</comment>
<dbReference type="AlphaFoldDB" id="A0A7Y9QTX6"/>
<feature type="region of interest" description="Disordered" evidence="5">
    <location>
        <begin position="439"/>
        <end position="459"/>
    </location>
</feature>
<keyword evidence="4 6" id="KW-0472">Membrane</keyword>
<gene>
    <name evidence="8" type="ORF">BDD16_000331</name>
</gene>
<feature type="transmembrane region" description="Helical" evidence="6">
    <location>
        <begin position="260"/>
        <end position="279"/>
    </location>
</feature>
<feature type="transmembrane region" description="Helical" evidence="6">
    <location>
        <begin position="190"/>
        <end position="207"/>
    </location>
</feature>
<feature type="transmembrane region" description="Helical" evidence="6">
    <location>
        <begin position="363"/>
        <end position="382"/>
    </location>
</feature>
<evidence type="ECO:0000256" key="5">
    <source>
        <dbReference type="SAM" id="MobiDB-lite"/>
    </source>
</evidence>
<dbReference type="Pfam" id="PF04932">
    <property type="entry name" value="Wzy_C"/>
    <property type="match status" value="1"/>
</dbReference>
<evidence type="ECO:0000256" key="3">
    <source>
        <dbReference type="ARBA" id="ARBA00022989"/>
    </source>
</evidence>
<accession>A0A7Y9QTX6</accession>
<feature type="domain" description="O-antigen ligase-related" evidence="7">
    <location>
        <begin position="218"/>
        <end position="371"/>
    </location>
</feature>
<feature type="transmembrane region" description="Helical" evidence="6">
    <location>
        <begin position="214"/>
        <end position="229"/>
    </location>
</feature>
<evidence type="ECO:0000256" key="1">
    <source>
        <dbReference type="ARBA" id="ARBA00004141"/>
    </source>
</evidence>
<dbReference type="PANTHER" id="PTHR37422">
    <property type="entry name" value="TEICHURONIC ACID BIOSYNTHESIS PROTEIN TUAE"/>
    <property type="match status" value="1"/>
</dbReference>
<evidence type="ECO:0000256" key="6">
    <source>
        <dbReference type="SAM" id="Phobius"/>
    </source>
</evidence>
<dbReference type="InterPro" id="IPR007016">
    <property type="entry name" value="O-antigen_ligase-rel_domated"/>
</dbReference>